<keyword evidence="4" id="KW-0732">Signal</keyword>
<evidence type="ECO:0000259" key="5">
    <source>
        <dbReference type="Pfam" id="PF22422"/>
    </source>
</evidence>
<keyword evidence="7" id="KW-1185">Reference proteome</keyword>
<dbReference type="Proteomes" id="UP000182248">
    <property type="component" value="Unassembled WGS sequence"/>
</dbReference>
<dbReference type="PANTHER" id="PTHR10412:SF11">
    <property type="entry name" value="MANNOSYL-OLIGOSACCHARIDE GLUCOSIDASE"/>
    <property type="match status" value="1"/>
</dbReference>
<dbReference type="InterPro" id="IPR054491">
    <property type="entry name" value="MGH1-like_GH"/>
</dbReference>
<evidence type="ECO:0000256" key="1">
    <source>
        <dbReference type="ARBA" id="ARBA00010833"/>
    </source>
</evidence>
<reference evidence="6 7" key="1">
    <citation type="submission" date="2016-11" db="EMBL/GenBank/DDBJ databases">
        <authorList>
            <person name="Jaros S."/>
            <person name="Januszkiewicz K."/>
            <person name="Wedrychowicz H."/>
        </authorList>
    </citation>
    <scope>NUCLEOTIDE SEQUENCE [LARGE SCALE GENOMIC DNA]</scope>
    <source>
        <strain evidence="6 7">CGMCC 1.12145</strain>
    </source>
</reference>
<comment type="similarity">
    <text evidence="1">Belongs to the glycosyl hydrolase 63 family.</text>
</comment>
<dbReference type="STRING" id="1150368.SAMN02927921_02559"/>
<sequence length="925" mass="105703">MKTTPLLLVTVILLLAPVLLHAQSGGETAIPAFSRQHDLNLPPWGPYTKNYIGLSHIPDADRGVRFDLSVFPGFYRRKVEVPNVMFETNYHPWEATAALDFFSFRHELEWKDRVYADISYLKISDDSSRLVRMELVNNTDIDQNLTMNFMASVHFPSLREYQPDTPLYHAEVVLPPAGVWIDATDYSQIHFTRKTPQDNLVYNGMLKGEIRANRLVSGSGIGHGFGKAKGDKIRFEIADLKVPDNDVVFRYRIGKDEKVRVVLSGVLNDTIAMTGTGAFELLSVPLHQKGVKNTSLTITSLGGAEIQWDGIAIVPKGSRAQLKFRDHQWNSTPEIIIPSVKNTVILKYKDIDQYYGIHWTYDDYVLREVLDNDLDVYFRRATNNHVATKLRGDNKGHYTNVFMKPVLLKPRSGKILYGRVYTGNLQEVTNALRAGQWDKDRLEQHYRELKSKTRSANLLPDGKPYLFGDQLMRATIATNVVYPVYTQKSYIRHRTPGRWWDSLYTWDSGFIGLGLLDMDTGQAIDNLRAYLMDTDNPSAFLHHGTPLPVQHYLYREIWNRTQSLEFLKTFYPQLKRYHDFLAGHEGSSTTDILHSGLLKTWDYFYNSGGWDDYPPQAFVHKNKLQSSTSPVINTAHAIRTAKIMKQAAILLGLDKDVKAYDRDIQRFSRALQSFSWDETSGYFGYVTHTEHHTPAGILKTAEGENLNMGLGGASPLISGICTEKQQEQLLQKLRSDQHLWSKAGLSAVDQSASYYRNDGYWNGTVWMPHQWFFFKAMLDMGEADFAYRIAKTALETWKRETEATYNCMEHFIIDTGRGAGWHQFGALSSPVVNWFSAYYKKGIITTGYDFWIREKKFAPDHSSLHAKLIRAEKKDGYSAVIVTMQEDRKYQVKVNGKVVSYDMPHNGCLVIRVPNRSKEVSLEIL</sequence>
<dbReference type="InterPro" id="IPR004888">
    <property type="entry name" value="Glycoside_hydrolase_63"/>
</dbReference>
<feature type="chain" id="PRO_5012679031" evidence="4">
    <location>
        <begin position="23"/>
        <end position="925"/>
    </location>
</feature>
<keyword evidence="2 6" id="KW-0378">Hydrolase</keyword>
<evidence type="ECO:0000256" key="4">
    <source>
        <dbReference type="SAM" id="SignalP"/>
    </source>
</evidence>
<dbReference type="GO" id="GO:0006487">
    <property type="term" value="P:protein N-linked glycosylation"/>
    <property type="evidence" value="ECO:0007669"/>
    <property type="project" value="TreeGrafter"/>
</dbReference>
<dbReference type="Gene3D" id="1.50.10.10">
    <property type="match status" value="1"/>
</dbReference>
<accession>A0A1K1QH08</accession>
<dbReference type="InterPro" id="IPR008928">
    <property type="entry name" value="6-hairpin_glycosidase_sf"/>
</dbReference>
<protein>
    <submittedName>
        <fullName evidence="6">Glycosyl hydrolase family 63 C-terminal domain-containing protein</fullName>
    </submittedName>
</protein>
<dbReference type="OrthoDB" id="9781878at2"/>
<evidence type="ECO:0000313" key="7">
    <source>
        <dbReference type="Proteomes" id="UP000182248"/>
    </source>
</evidence>
<dbReference type="AlphaFoldDB" id="A0A1K1QH08"/>
<gene>
    <name evidence="6" type="ORF">SAMN02927921_02559</name>
</gene>
<feature type="signal peptide" evidence="4">
    <location>
        <begin position="1"/>
        <end position="22"/>
    </location>
</feature>
<feature type="domain" description="Mannosylglycerate hydrolase MGH1-like glycoside hydrolase" evidence="5">
    <location>
        <begin position="505"/>
        <end position="824"/>
    </location>
</feature>
<dbReference type="SUPFAM" id="SSF48208">
    <property type="entry name" value="Six-hairpin glycosidases"/>
    <property type="match status" value="1"/>
</dbReference>
<dbReference type="GO" id="GO:0009311">
    <property type="term" value="P:oligosaccharide metabolic process"/>
    <property type="evidence" value="ECO:0007669"/>
    <property type="project" value="InterPro"/>
</dbReference>
<dbReference type="GO" id="GO:0004573">
    <property type="term" value="F:Glc3Man9GlcNAc2 oligosaccharide glucosidase activity"/>
    <property type="evidence" value="ECO:0007669"/>
    <property type="project" value="InterPro"/>
</dbReference>
<keyword evidence="3" id="KW-0326">Glycosidase</keyword>
<organism evidence="6 7">
    <name type="scientific">Sinomicrobium oceani</name>
    <dbReference type="NCBI Taxonomy" id="1150368"/>
    <lineage>
        <taxon>Bacteria</taxon>
        <taxon>Pseudomonadati</taxon>
        <taxon>Bacteroidota</taxon>
        <taxon>Flavobacteriia</taxon>
        <taxon>Flavobacteriales</taxon>
        <taxon>Flavobacteriaceae</taxon>
        <taxon>Sinomicrobium</taxon>
    </lineage>
</organism>
<name>A0A1K1QH08_9FLAO</name>
<dbReference type="EMBL" id="FPJE01000013">
    <property type="protein sequence ID" value="SFW59207.1"/>
    <property type="molecule type" value="Genomic_DNA"/>
</dbReference>
<dbReference type="RefSeq" id="WP_072317775.1">
    <property type="nucleotide sequence ID" value="NZ_FPJE01000013.1"/>
</dbReference>
<evidence type="ECO:0000313" key="6">
    <source>
        <dbReference type="EMBL" id="SFW59207.1"/>
    </source>
</evidence>
<dbReference type="Pfam" id="PF22422">
    <property type="entry name" value="MGH1-like_GH"/>
    <property type="match status" value="1"/>
</dbReference>
<dbReference type="PANTHER" id="PTHR10412">
    <property type="entry name" value="MANNOSYL-OLIGOSACCHARIDE GLUCOSIDASE"/>
    <property type="match status" value="1"/>
</dbReference>
<dbReference type="InterPro" id="IPR012341">
    <property type="entry name" value="6hp_glycosidase-like_sf"/>
</dbReference>
<evidence type="ECO:0000256" key="2">
    <source>
        <dbReference type="ARBA" id="ARBA00022801"/>
    </source>
</evidence>
<proteinExistence type="inferred from homology"/>
<evidence type="ECO:0000256" key="3">
    <source>
        <dbReference type="ARBA" id="ARBA00023295"/>
    </source>
</evidence>